<keyword evidence="4" id="KW-0804">Transcription</keyword>
<evidence type="ECO:0000256" key="6">
    <source>
        <dbReference type="RuleBase" id="RU000682"/>
    </source>
</evidence>
<accession>A0A1D8DBW0</accession>
<dbReference type="GO" id="GO:0000981">
    <property type="term" value="F:DNA-binding transcription factor activity, RNA polymerase II-specific"/>
    <property type="evidence" value="ECO:0007669"/>
    <property type="project" value="TreeGrafter"/>
</dbReference>
<keyword evidence="5 6" id="KW-0539">Nucleus</keyword>
<evidence type="ECO:0000259" key="8">
    <source>
        <dbReference type="PROSITE" id="PS50071"/>
    </source>
</evidence>
<name>A0A1D8DBW0_ALIVI</name>
<keyword evidence="5 6" id="KW-0238">DNA-binding</keyword>
<feature type="compositionally biased region" description="Basic and acidic residues" evidence="7">
    <location>
        <begin position="164"/>
        <end position="173"/>
    </location>
</feature>
<keyword evidence="5 6" id="KW-0371">Homeobox</keyword>
<dbReference type="CDD" id="cd00086">
    <property type="entry name" value="homeodomain"/>
    <property type="match status" value="1"/>
</dbReference>
<dbReference type="GO" id="GO:0000978">
    <property type="term" value="F:RNA polymerase II cis-regulatory region sequence-specific DNA binding"/>
    <property type="evidence" value="ECO:0007669"/>
    <property type="project" value="TreeGrafter"/>
</dbReference>
<dbReference type="GO" id="GO:0045944">
    <property type="term" value="P:positive regulation of transcription by RNA polymerase II"/>
    <property type="evidence" value="ECO:0007669"/>
    <property type="project" value="InterPro"/>
</dbReference>
<dbReference type="Pfam" id="PF00046">
    <property type="entry name" value="Homeodomain"/>
    <property type="match status" value="1"/>
</dbReference>
<dbReference type="GO" id="GO:0005634">
    <property type="term" value="C:nucleus"/>
    <property type="evidence" value="ECO:0007669"/>
    <property type="project" value="UniProtKB-SubCell"/>
</dbReference>
<evidence type="ECO:0000313" key="9">
    <source>
        <dbReference type="EMBL" id="AOS87316.1"/>
    </source>
</evidence>
<dbReference type="PANTHER" id="PTHR24328">
    <property type="entry name" value="HOMEOBOX PROTEIN MOX"/>
    <property type="match status" value="1"/>
</dbReference>
<feature type="non-terminal residue" evidence="9">
    <location>
        <position position="224"/>
    </location>
</feature>
<comment type="subcellular location">
    <subcellularLocation>
        <location evidence="1 5 6">Nucleus</location>
    </subcellularLocation>
</comment>
<dbReference type="InterPro" id="IPR042634">
    <property type="entry name" value="MOX-1/MOX-2"/>
</dbReference>
<feature type="domain" description="Homeobox" evidence="8">
    <location>
        <begin position="172"/>
        <end position="224"/>
    </location>
</feature>
<dbReference type="AlphaFoldDB" id="A0A1D8DBW0"/>
<sequence>MHNFKPMDRGMYGVSGPLHHYPGSLSGGYGLAGGLQRGPGSLASVYAGSTGLGAYSPSDWSLSSSGGLGHRDLHRDYMSCAVSAASGGLPLSSSANYSPGMSAYGGMNPYSGHMSLFTGKSGPVSPGVAICGPLPANLSINTDLHQKENTTMDSGSKSPGSESDSYKLDLNAKPRKERTAFTKHQIRELENEFSMHNYLTRLRRYEIAVALDLTERQVKVWFQN</sequence>
<keyword evidence="3" id="KW-0805">Transcription regulation</keyword>
<evidence type="ECO:0000256" key="1">
    <source>
        <dbReference type="ARBA" id="ARBA00004123"/>
    </source>
</evidence>
<dbReference type="PROSITE" id="PS50071">
    <property type="entry name" value="HOMEOBOX_2"/>
    <property type="match status" value="1"/>
</dbReference>
<gene>
    <name evidence="9" type="primary">mox</name>
</gene>
<keyword evidence="2" id="KW-0217">Developmental protein</keyword>
<evidence type="ECO:0000256" key="4">
    <source>
        <dbReference type="ARBA" id="ARBA00023163"/>
    </source>
</evidence>
<dbReference type="InterPro" id="IPR009057">
    <property type="entry name" value="Homeodomain-like_sf"/>
</dbReference>
<dbReference type="SUPFAM" id="SSF46689">
    <property type="entry name" value="Homeodomain-like"/>
    <property type="match status" value="1"/>
</dbReference>
<feature type="compositionally biased region" description="Low complexity" evidence="7">
    <location>
        <begin position="153"/>
        <end position="163"/>
    </location>
</feature>
<organism evidence="9">
    <name type="scientific">Alitta virens</name>
    <name type="common">Sandworm</name>
    <name type="synonym">Nereis virens</name>
    <dbReference type="NCBI Taxonomy" id="880429"/>
    <lineage>
        <taxon>Eukaryota</taxon>
        <taxon>Metazoa</taxon>
        <taxon>Spiralia</taxon>
        <taxon>Lophotrochozoa</taxon>
        <taxon>Annelida</taxon>
        <taxon>Polychaeta</taxon>
        <taxon>Errantia</taxon>
        <taxon>Phyllodocida</taxon>
        <taxon>Nereididae</taxon>
        <taxon>Alitta</taxon>
    </lineage>
</organism>
<dbReference type="PANTHER" id="PTHR24328:SF7">
    <property type="entry name" value="BUTTONLESS"/>
    <property type="match status" value="1"/>
</dbReference>
<evidence type="ECO:0000256" key="5">
    <source>
        <dbReference type="PROSITE-ProRule" id="PRU00108"/>
    </source>
</evidence>
<dbReference type="SMART" id="SM00389">
    <property type="entry name" value="HOX"/>
    <property type="match status" value="1"/>
</dbReference>
<evidence type="ECO:0000256" key="2">
    <source>
        <dbReference type="ARBA" id="ARBA00022473"/>
    </source>
</evidence>
<dbReference type="EMBL" id="KU052761">
    <property type="protein sequence ID" value="AOS87316.1"/>
    <property type="molecule type" value="mRNA"/>
</dbReference>
<evidence type="ECO:0000256" key="3">
    <source>
        <dbReference type="ARBA" id="ARBA00023015"/>
    </source>
</evidence>
<dbReference type="Gene3D" id="1.10.10.60">
    <property type="entry name" value="Homeodomain-like"/>
    <property type="match status" value="1"/>
</dbReference>
<proteinExistence type="evidence at transcript level"/>
<reference evidence="9" key="1">
    <citation type="journal article" date="2016" name="Mech. Dev.">
        <title>Mesoderm patterning and morphogenesis in the polychaete Alitta virens (Spiralia, Annelida): Expression of mesodermal markers Twist, Mox, Evx and functional role for MAP kinase signaling.</title>
        <authorList>
            <person name="Kozin V.V."/>
            <person name="Filimonova D.A."/>
            <person name="Kupriashova E.E."/>
            <person name="Kostyuchenko R.P."/>
        </authorList>
    </citation>
    <scope>NUCLEOTIDE SEQUENCE</scope>
</reference>
<protein>
    <submittedName>
        <fullName evidence="9">Mox</fullName>
    </submittedName>
</protein>
<evidence type="ECO:0000256" key="7">
    <source>
        <dbReference type="SAM" id="MobiDB-lite"/>
    </source>
</evidence>
<dbReference type="InterPro" id="IPR001356">
    <property type="entry name" value="HD"/>
</dbReference>
<feature type="region of interest" description="Disordered" evidence="7">
    <location>
        <begin position="148"/>
        <end position="173"/>
    </location>
</feature>